<dbReference type="RefSeq" id="WP_203744793.1">
    <property type="nucleotide sequence ID" value="NZ_BAAAUC010000004.1"/>
</dbReference>
<reference evidence="2" key="1">
    <citation type="submission" date="2021-01" db="EMBL/GenBank/DDBJ databases">
        <title>Whole genome shotgun sequence of Actinoplanes cyaneus NBRC 14990.</title>
        <authorList>
            <person name="Komaki H."/>
            <person name="Tamura T."/>
        </authorList>
    </citation>
    <scope>NUCLEOTIDE SEQUENCE</scope>
    <source>
        <strain evidence="2">NBRC 14990</strain>
    </source>
</reference>
<protein>
    <recommendedName>
        <fullName evidence="1">DUF1918 domain-containing protein</fullName>
    </recommendedName>
</protein>
<name>A0A919M2H6_9ACTN</name>
<dbReference type="InterPro" id="IPR015035">
    <property type="entry name" value="DUF1918"/>
</dbReference>
<evidence type="ECO:0000259" key="1">
    <source>
        <dbReference type="Pfam" id="PF08940"/>
    </source>
</evidence>
<keyword evidence="3" id="KW-1185">Reference proteome</keyword>
<evidence type="ECO:0000313" key="3">
    <source>
        <dbReference type="Proteomes" id="UP000619479"/>
    </source>
</evidence>
<dbReference type="SUPFAM" id="SSF50118">
    <property type="entry name" value="Cell growth inhibitor/plasmid maintenance toxic component"/>
    <property type="match status" value="1"/>
</dbReference>
<evidence type="ECO:0000313" key="2">
    <source>
        <dbReference type="EMBL" id="GID67265.1"/>
    </source>
</evidence>
<sequence>MRARPGDRLVIESARVDGRCRVGVVTAVGRADGHPPYRVRWLDNGHETLLFPGRSAHVEPAHDRA</sequence>
<organism evidence="2 3">
    <name type="scientific">Actinoplanes cyaneus</name>
    <dbReference type="NCBI Taxonomy" id="52696"/>
    <lineage>
        <taxon>Bacteria</taxon>
        <taxon>Bacillati</taxon>
        <taxon>Actinomycetota</taxon>
        <taxon>Actinomycetes</taxon>
        <taxon>Micromonosporales</taxon>
        <taxon>Micromonosporaceae</taxon>
        <taxon>Actinoplanes</taxon>
    </lineage>
</organism>
<feature type="domain" description="DUF1918" evidence="1">
    <location>
        <begin position="1"/>
        <end position="58"/>
    </location>
</feature>
<accession>A0A919M2H6</accession>
<proteinExistence type="predicted"/>
<comment type="caution">
    <text evidence="2">The sequence shown here is derived from an EMBL/GenBank/DDBJ whole genome shotgun (WGS) entry which is preliminary data.</text>
</comment>
<dbReference type="AlphaFoldDB" id="A0A919M2H6"/>
<dbReference type="Pfam" id="PF08940">
    <property type="entry name" value="DUF1918"/>
    <property type="match status" value="1"/>
</dbReference>
<dbReference type="EMBL" id="BOMH01000038">
    <property type="protein sequence ID" value="GID67265.1"/>
    <property type="molecule type" value="Genomic_DNA"/>
</dbReference>
<gene>
    <name evidence="2" type="ORF">Acy02nite_51460</name>
</gene>
<dbReference type="Proteomes" id="UP000619479">
    <property type="component" value="Unassembled WGS sequence"/>
</dbReference>
<dbReference type="Gene3D" id="2.30.30.440">
    <property type="entry name" value="Domain of unknown function DUF1918"/>
    <property type="match status" value="1"/>
</dbReference>